<dbReference type="EMBL" id="CM026427">
    <property type="protein sequence ID" value="KAG0570026.1"/>
    <property type="molecule type" value="Genomic_DNA"/>
</dbReference>
<name>A0A8T0HDZ3_CERPU</name>
<reference evidence="1 2" key="1">
    <citation type="submission" date="2020-06" db="EMBL/GenBank/DDBJ databases">
        <title>WGS assembly of Ceratodon purpureus strain R40.</title>
        <authorList>
            <person name="Carey S.B."/>
            <person name="Jenkins J."/>
            <person name="Shu S."/>
            <person name="Lovell J.T."/>
            <person name="Sreedasyam A."/>
            <person name="Maumus F."/>
            <person name="Tiley G.P."/>
            <person name="Fernandez-Pozo N."/>
            <person name="Barry K."/>
            <person name="Chen C."/>
            <person name="Wang M."/>
            <person name="Lipzen A."/>
            <person name="Daum C."/>
            <person name="Saski C.A."/>
            <person name="Payton A.C."/>
            <person name="Mcbreen J.C."/>
            <person name="Conrad R.E."/>
            <person name="Kollar L.M."/>
            <person name="Olsson S."/>
            <person name="Huttunen S."/>
            <person name="Landis J.B."/>
            <person name="Wickett N.J."/>
            <person name="Johnson M.G."/>
            <person name="Rensing S.A."/>
            <person name="Grimwood J."/>
            <person name="Schmutz J."/>
            <person name="Mcdaniel S.F."/>
        </authorList>
    </citation>
    <scope>NUCLEOTIDE SEQUENCE [LARGE SCALE GENOMIC DNA]</scope>
    <source>
        <strain evidence="1 2">R40</strain>
    </source>
</reference>
<comment type="caution">
    <text evidence="1">The sequence shown here is derived from an EMBL/GenBank/DDBJ whole genome shotgun (WGS) entry which is preliminary data.</text>
</comment>
<evidence type="ECO:0000313" key="1">
    <source>
        <dbReference type="EMBL" id="KAG0570026.1"/>
    </source>
</evidence>
<keyword evidence="2" id="KW-1185">Reference proteome</keyword>
<evidence type="ECO:0000313" key="2">
    <source>
        <dbReference type="Proteomes" id="UP000822688"/>
    </source>
</evidence>
<protein>
    <submittedName>
        <fullName evidence="1">Uncharacterized protein</fullName>
    </submittedName>
</protein>
<organism evidence="1 2">
    <name type="scientific">Ceratodon purpureus</name>
    <name type="common">Fire moss</name>
    <name type="synonym">Dicranum purpureum</name>
    <dbReference type="NCBI Taxonomy" id="3225"/>
    <lineage>
        <taxon>Eukaryota</taxon>
        <taxon>Viridiplantae</taxon>
        <taxon>Streptophyta</taxon>
        <taxon>Embryophyta</taxon>
        <taxon>Bryophyta</taxon>
        <taxon>Bryophytina</taxon>
        <taxon>Bryopsida</taxon>
        <taxon>Dicranidae</taxon>
        <taxon>Pseudoditrichales</taxon>
        <taxon>Ditrichaceae</taxon>
        <taxon>Ceratodon</taxon>
    </lineage>
</organism>
<accession>A0A8T0HDZ3</accession>
<proteinExistence type="predicted"/>
<gene>
    <name evidence="1" type="ORF">KC19_6G133400</name>
</gene>
<dbReference type="Proteomes" id="UP000822688">
    <property type="component" value="Chromosome 6"/>
</dbReference>
<sequence length="177" mass="20211">MADSFCQFQLEDGEVVEKKEVLKTLDKLCASPKGGTATEYMELLVYSLKMGNTIDQFMVLKALMETKQMSLLKAIAKPKNLHILSSMLIMHQKCFQMTPVLRNTLRLLQRLENCKVLRGTDLGCTHEFCTHMFSQILFKLTKHSDHEVRTLASSFQKLRFSMPNGKCIKIIFDGGLM</sequence>
<dbReference type="AlphaFoldDB" id="A0A8T0HDZ3"/>